<reference evidence="3" key="1">
    <citation type="submission" date="2025-08" db="UniProtKB">
        <authorList>
            <consortium name="RefSeq"/>
        </authorList>
    </citation>
    <scope>IDENTIFICATION</scope>
    <source>
        <tissue evidence="3">Blood</tissue>
    </source>
</reference>
<name>A0A6J3H026_SAPAP</name>
<dbReference type="AlphaFoldDB" id="A0A6J3H026"/>
<sequence length="125" mass="14267">MTARGETAQMPSTEEWTNRIRPVLTVEYDSVPKGKAVLTPAPAQANLQSTMPVKEARHEATCCWIRSHGTPRMGRTTERRQMLQTYQTTREVQKRKRTGEEAVANQEVQERKRTGEEAAVVRSRE</sequence>
<evidence type="ECO:0000313" key="3">
    <source>
        <dbReference type="RefSeq" id="XP_032123546.1"/>
    </source>
</evidence>
<accession>A0A6J3H026</accession>
<protein>
    <submittedName>
        <fullName evidence="3">Uncharacterized protein LOC116542627</fullName>
    </submittedName>
</protein>
<dbReference type="Proteomes" id="UP000504640">
    <property type="component" value="Unplaced"/>
</dbReference>
<organism evidence="2 3">
    <name type="scientific">Sapajus apella</name>
    <name type="common">Brown-capped capuchin</name>
    <name type="synonym">Cebus apella</name>
    <dbReference type="NCBI Taxonomy" id="9515"/>
    <lineage>
        <taxon>Eukaryota</taxon>
        <taxon>Metazoa</taxon>
        <taxon>Chordata</taxon>
        <taxon>Craniata</taxon>
        <taxon>Vertebrata</taxon>
        <taxon>Euteleostomi</taxon>
        <taxon>Mammalia</taxon>
        <taxon>Eutheria</taxon>
        <taxon>Euarchontoglires</taxon>
        <taxon>Primates</taxon>
        <taxon>Haplorrhini</taxon>
        <taxon>Platyrrhini</taxon>
        <taxon>Cebidae</taxon>
        <taxon>Cebinae</taxon>
        <taxon>Sapajus</taxon>
    </lineage>
</organism>
<keyword evidence="2" id="KW-1185">Reference proteome</keyword>
<evidence type="ECO:0000256" key="1">
    <source>
        <dbReference type="SAM" id="MobiDB-lite"/>
    </source>
</evidence>
<evidence type="ECO:0000313" key="2">
    <source>
        <dbReference type="Proteomes" id="UP000504640"/>
    </source>
</evidence>
<feature type="region of interest" description="Disordered" evidence="1">
    <location>
        <begin position="86"/>
        <end position="125"/>
    </location>
</feature>
<proteinExistence type="predicted"/>
<dbReference type="RefSeq" id="XP_032123546.1">
    <property type="nucleotide sequence ID" value="XM_032267655.1"/>
</dbReference>
<gene>
    <name evidence="3" type="primary">LOC116542627</name>
</gene>
<dbReference type="GeneID" id="116542627"/>